<protein>
    <submittedName>
        <fullName evidence="2">Uncharacterized protein</fullName>
    </submittedName>
</protein>
<dbReference type="AlphaFoldDB" id="A0A4Y9XSM3"/>
<dbReference type="OrthoDB" id="10543834at2759"/>
<dbReference type="Proteomes" id="UP000298327">
    <property type="component" value="Unassembled WGS sequence"/>
</dbReference>
<sequence>MAIPAAGAPRFGIPDGDLQRRAIEIQNGERIRALFYYMQKKYGEVRLQHQHEYDAARTPPLSHDWRVRTMQAKTKLQALVERIRAEWRYKLARVGLREEDWKATGDMTSKERSDYIQLFGPPQVDDDLKWSSTTKPSIKSASPEALSTSNAAKVASEITTDPPHGDVSACAFHARFAAASEASASCKQTVAIHPKGPSTHVRIEPSEQVNASLIMLVDEDADEDDEDNAVALAEFPDLEPKQRQFLDRVGFFKHLETKGREMETKFCEVFDQRFDALYRGPGGVMAFDKDPRVLKEELEQTVAEELHDECERELQEVFKLHMRDYEIHNIAEEEGLGLRAEDMQYLRRVGFLDRTDTIRYEVNTEVLHMDIQDGADYLNATAEAKWLPIERKHKYAEHLRSLEGHKAYGKIKTRHMILEELKRHLENFRGPGLGSPRPSPFAQWGRPGAHKM</sequence>
<accession>A0A4Y9XSM3</accession>
<comment type="caution">
    <text evidence="2">The sequence shown here is derived from an EMBL/GenBank/DDBJ whole genome shotgun (WGS) entry which is preliminary data.</text>
</comment>
<evidence type="ECO:0000313" key="3">
    <source>
        <dbReference type="Proteomes" id="UP000298327"/>
    </source>
</evidence>
<gene>
    <name evidence="2" type="ORF">EVG20_g10293</name>
</gene>
<evidence type="ECO:0000313" key="2">
    <source>
        <dbReference type="EMBL" id="TFY53045.1"/>
    </source>
</evidence>
<feature type="region of interest" description="Disordered" evidence="1">
    <location>
        <begin position="429"/>
        <end position="452"/>
    </location>
</feature>
<keyword evidence="3" id="KW-1185">Reference proteome</keyword>
<reference evidence="2 3" key="1">
    <citation type="submission" date="2019-02" db="EMBL/GenBank/DDBJ databases">
        <title>Genome sequencing of the rare red list fungi Dentipellis fragilis.</title>
        <authorList>
            <person name="Buettner E."/>
            <person name="Kellner H."/>
        </authorList>
    </citation>
    <scope>NUCLEOTIDE SEQUENCE [LARGE SCALE GENOMIC DNA]</scope>
    <source>
        <strain evidence="2 3">DSM 105465</strain>
    </source>
</reference>
<evidence type="ECO:0000256" key="1">
    <source>
        <dbReference type="SAM" id="MobiDB-lite"/>
    </source>
</evidence>
<organism evidence="2 3">
    <name type="scientific">Dentipellis fragilis</name>
    <dbReference type="NCBI Taxonomy" id="205917"/>
    <lineage>
        <taxon>Eukaryota</taxon>
        <taxon>Fungi</taxon>
        <taxon>Dikarya</taxon>
        <taxon>Basidiomycota</taxon>
        <taxon>Agaricomycotina</taxon>
        <taxon>Agaricomycetes</taxon>
        <taxon>Russulales</taxon>
        <taxon>Hericiaceae</taxon>
        <taxon>Dentipellis</taxon>
    </lineage>
</organism>
<dbReference type="EMBL" id="SEOQ01001210">
    <property type="protein sequence ID" value="TFY53045.1"/>
    <property type="molecule type" value="Genomic_DNA"/>
</dbReference>
<name>A0A4Y9XSM3_9AGAM</name>
<proteinExistence type="predicted"/>